<dbReference type="PANTHER" id="PTHR42709">
    <property type="entry name" value="ALKALINE PHOSPHATASE LIKE PROTEIN"/>
    <property type="match status" value="1"/>
</dbReference>
<feature type="transmembrane region" description="Helical" evidence="7">
    <location>
        <begin position="55"/>
        <end position="81"/>
    </location>
</feature>
<evidence type="ECO:0000256" key="4">
    <source>
        <dbReference type="ARBA" id="ARBA00022692"/>
    </source>
</evidence>
<comment type="subcellular location">
    <subcellularLocation>
        <location evidence="1">Cell membrane</location>
        <topology evidence="1">Multi-pass membrane protein</topology>
    </subcellularLocation>
</comment>
<feature type="transmembrane region" description="Helical" evidence="7">
    <location>
        <begin position="146"/>
        <end position="168"/>
    </location>
</feature>
<dbReference type="InterPro" id="IPR032816">
    <property type="entry name" value="VTT_dom"/>
</dbReference>
<evidence type="ECO:0000259" key="8">
    <source>
        <dbReference type="Pfam" id="PF09335"/>
    </source>
</evidence>
<dbReference type="InterPro" id="IPR051311">
    <property type="entry name" value="DedA_domain"/>
</dbReference>
<dbReference type="AlphaFoldDB" id="A0A7J5B1M4"/>
<evidence type="ECO:0000313" key="10">
    <source>
        <dbReference type="Proteomes" id="UP000490386"/>
    </source>
</evidence>
<evidence type="ECO:0000256" key="7">
    <source>
        <dbReference type="SAM" id="Phobius"/>
    </source>
</evidence>
<keyword evidence="3" id="KW-1003">Cell membrane</keyword>
<gene>
    <name evidence="9" type="ORF">F8O03_11170</name>
</gene>
<dbReference type="EMBL" id="WBJX01000003">
    <property type="protein sequence ID" value="KAB1637752.1"/>
    <property type="molecule type" value="Genomic_DNA"/>
</dbReference>
<feature type="transmembrane region" description="Helical" evidence="7">
    <location>
        <begin position="174"/>
        <end position="198"/>
    </location>
</feature>
<dbReference type="PANTHER" id="PTHR42709:SF6">
    <property type="entry name" value="UNDECAPRENYL PHOSPHATE TRANSPORTER A"/>
    <property type="match status" value="1"/>
</dbReference>
<feature type="domain" description="VTT" evidence="8">
    <location>
        <begin position="35"/>
        <end position="163"/>
    </location>
</feature>
<evidence type="ECO:0000256" key="1">
    <source>
        <dbReference type="ARBA" id="ARBA00004651"/>
    </source>
</evidence>
<accession>A0A7J5B1M4</accession>
<dbReference type="Pfam" id="PF09335">
    <property type="entry name" value="VTT_dom"/>
    <property type="match status" value="1"/>
</dbReference>
<organism evidence="9 10">
    <name type="scientific">Pseudoclavibacter terrae</name>
    <dbReference type="NCBI Taxonomy" id="1530195"/>
    <lineage>
        <taxon>Bacteria</taxon>
        <taxon>Bacillati</taxon>
        <taxon>Actinomycetota</taxon>
        <taxon>Actinomycetes</taxon>
        <taxon>Micrococcales</taxon>
        <taxon>Microbacteriaceae</taxon>
        <taxon>Pseudoclavibacter</taxon>
    </lineage>
</organism>
<evidence type="ECO:0000256" key="5">
    <source>
        <dbReference type="ARBA" id="ARBA00022989"/>
    </source>
</evidence>
<keyword evidence="6 7" id="KW-0472">Membrane</keyword>
<comment type="caution">
    <text evidence="9">The sequence shown here is derived from an EMBL/GenBank/DDBJ whole genome shotgun (WGS) entry which is preliminary data.</text>
</comment>
<keyword evidence="5 7" id="KW-1133">Transmembrane helix</keyword>
<keyword evidence="4 7" id="KW-0812">Transmembrane</keyword>
<sequence>MEELSEWVLGFRGSGWSFAVAALVLLIGGIVTFLPSQSLVVALSALTAGDQGWTALINLFGLFAFCVVGMVLGDIGTYWLARGVGFGKWSWMNGRRLTAVRKRVNDQLETRPKWVMVTVRLLPMGRIATVLAASDARMPMPRFLPLSALASAVWVGYAVLIGAAFGSWSESNSLLMMALAVVTAIALGVLAQLVNGWFEKLTERRKAHQVAG</sequence>
<dbReference type="Proteomes" id="UP000490386">
    <property type="component" value="Unassembled WGS sequence"/>
</dbReference>
<keyword evidence="10" id="KW-1185">Reference proteome</keyword>
<dbReference type="RefSeq" id="WP_151423917.1">
    <property type="nucleotide sequence ID" value="NZ_CANKVH010000013.1"/>
</dbReference>
<protein>
    <recommendedName>
        <fullName evidence="8">VTT domain-containing protein</fullName>
    </recommendedName>
</protein>
<evidence type="ECO:0000256" key="6">
    <source>
        <dbReference type="ARBA" id="ARBA00023136"/>
    </source>
</evidence>
<name>A0A7J5B1M4_9MICO</name>
<evidence type="ECO:0000256" key="2">
    <source>
        <dbReference type="ARBA" id="ARBA00010792"/>
    </source>
</evidence>
<reference evidence="9 10" key="1">
    <citation type="submission" date="2019-09" db="EMBL/GenBank/DDBJ databases">
        <title>Phylogeny of genus Pseudoclavibacter and closely related genus.</title>
        <authorList>
            <person name="Li Y."/>
        </authorList>
    </citation>
    <scope>NUCLEOTIDE SEQUENCE [LARGE SCALE GENOMIC DNA]</scope>
    <source>
        <strain evidence="9 10">THG-MD12</strain>
    </source>
</reference>
<proteinExistence type="inferred from homology"/>
<evidence type="ECO:0000256" key="3">
    <source>
        <dbReference type="ARBA" id="ARBA00022475"/>
    </source>
</evidence>
<dbReference type="GO" id="GO:0005886">
    <property type="term" value="C:plasma membrane"/>
    <property type="evidence" value="ECO:0007669"/>
    <property type="project" value="UniProtKB-SubCell"/>
</dbReference>
<feature type="transmembrane region" description="Helical" evidence="7">
    <location>
        <begin position="15"/>
        <end position="34"/>
    </location>
</feature>
<evidence type="ECO:0000313" key="9">
    <source>
        <dbReference type="EMBL" id="KAB1637752.1"/>
    </source>
</evidence>
<dbReference type="OrthoDB" id="162303at2"/>
<comment type="similarity">
    <text evidence="2">Belongs to the DedA family.</text>
</comment>